<organism evidence="2 3">
    <name type="scientific">Pyxicephalus adspersus</name>
    <name type="common">African bullfrog</name>
    <dbReference type="NCBI Taxonomy" id="30357"/>
    <lineage>
        <taxon>Eukaryota</taxon>
        <taxon>Metazoa</taxon>
        <taxon>Chordata</taxon>
        <taxon>Craniata</taxon>
        <taxon>Vertebrata</taxon>
        <taxon>Euteleostomi</taxon>
        <taxon>Amphibia</taxon>
        <taxon>Batrachia</taxon>
        <taxon>Anura</taxon>
        <taxon>Neobatrachia</taxon>
        <taxon>Ranoidea</taxon>
        <taxon>Pyxicephalidae</taxon>
        <taxon>Pyxicephalinae</taxon>
        <taxon>Pyxicephalus</taxon>
    </lineage>
</organism>
<evidence type="ECO:0000313" key="2">
    <source>
        <dbReference type="EMBL" id="DBA25961.1"/>
    </source>
</evidence>
<keyword evidence="3" id="KW-1185">Reference proteome</keyword>
<evidence type="ECO:0000256" key="1">
    <source>
        <dbReference type="SAM" id="Phobius"/>
    </source>
</evidence>
<sequence>MKVRLFYCSQSVVGEDIEMREMCSSLCHLALSSYWYSQLAYVHCSTTDWAIMLLVLSCKRCQVKLKYFLLFRRYKLFYISHTTVMICVYVYTF</sequence>
<gene>
    <name evidence="2" type="ORF">GDO54_010283</name>
</gene>
<feature type="transmembrane region" description="Helical" evidence="1">
    <location>
        <begin position="76"/>
        <end position="92"/>
    </location>
</feature>
<protein>
    <submittedName>
        <fullName evidence="2">Uncharacterized protein</fullName>
    </submittedName>
</protein>
<proteinExistence type="predicted"/>
<comment type="caution">
    <text evidence="2">The sequence shown here is derived from an EMBL/GenBank/DDBJ whole genome shotgun (WGS) entry which is preliminary data.</text>
</comment>
<dbReference type="Proteomes" id="UP001181693">
    <property type="component" value="Unassembled WGS sequence"/>
</dbReference>
<keyword evidence="1" id="KW-0472">Membrane</keyword>
<reference evidence="2" key="1">
    <citation type="thesis" date="2020" institute="ProQuest LLC" country="789 East Eisenhower Parkway, Ann Arbor, MI, USA">
        <title>Comparative Genomics and Chromosome Evolution.</title>
        <authorList>
            <person name="Mudd A.B."/>
        </authorList>
    </citation>
    <scope>NUCLEOTIDE SEQUENCE</scope>
    <source>
        <strain evidence="2">1538</strain>
        <tissue evidence="2">Blood</tissue>
    </source>
</reference>
<evidence type="ECO:0000313" key="3">
    <source>
        <dbReference type="Proteomes" id="UP001181693"/>
    </source>
</evidence>
<dbReference type="EMBL" id="DYDO01000004">
    <property type="protein sequence ID" value="DBA25961.1"/>
    <property type="molecule type" value="Genomic_DNA"/>
</dbReference>
<keyword evidence="1" id="KW-0812">Transmembrane</keyword>
<name>A0AAV3A9E7_PYXAD</name>
<accession>A0AAV3A9E7</accession>
<keyword evidence="1" id="KW-1133">Transmembrane helix</keyword>
<dbReference type="AlphaFoldDB" id="A0AAV3A9E7"/>